<feature type="transmembrane region" description="Helical" evidence="4">
    <location>
        <begin position="1134"/>
        <end position="1153"/>
    </location>
</feature>
<keyword evidence="1" id="KW-0732">Signal</keyword>
<feature type="transmembrane region" description="Helical" evidence="4">
    <location>
        <begin position="1456"/>
        <end position="1474"/>
    </location>
</feature>
<dbReference type="OMA" id="TEQYLPY"/>
<evidence type="ECO:0000256" key="3">
    <source>
        <dbReference type="ARBA" id="ARBA00023157"/>
    </source>
</evidence>
<protein>
    <submittedName>
        <fullName evidence="5">Uncharacterized protein</fullName>
    </submittedName>
</protein>
<keyword evidence="2" id="KW-0677">Repeat</keyword>
<feature type="transmembrane region" description="Helical" evidence="4">
    <location>
        <begin position="1489"/>
        <end position="1513"/>
    </location>
</feature>
<dbReference type="EMBL" id="CAJJDP010000056">
    <property type="protein sequence ID" value="CAD8170959.1"/>
    <property type="molecule type" value="Genomic_DNA"/>
</dbReference>
<keyword evidence="4" id="KW-1133">Transmembrane helix</keyword>
<proteinExistence type="predicted"/>
<evidence type="ECO:0000256" key="2">
    <source>
        <dbReference type="ARBA" id="ARBA00022737"/>
    </source>
</evidence>
<dbReference type="OrthoDB" id="298697at2759"/>
<dbReference type="Pfam" id="PF13948">
    <property type="entry name" value="DUF4215"/>
    <property type="match status" value="3"/>
</dbReference>
<gene>
    <name evidence="5" type="ORF">POCTA_138.1.T0570154</name>
</gene>
<evidence type="ECO:0000313" key="5">
    <source>
        <dbReference type="EMBL" id="CAD8170959.1"/>
    </source>
</evidence>
<name>A0A8S1V580_PAROT</name>
<evidence type="ECO:0000313" key="6">
    <source>
        <dbReference type="Proteomes" id="UP000683925"/>
    </source>
</evidence>
<comment type="caution">
    <text evidence="5">The sequence shown here is derived from an EMBL/GenBank/DDBJ whole genome shotgun (WGS) entry which is preliminary data.</text>
</comment>
<feature type="transmembrane region" description="Helical" evidence="4">
    <location>
        <begin position="1229"/>
        <end position="1249"/>
    </location>
</feature>
<feature type="transmembrane region" description="Helical" evidence="4">
    <location>
        <begin position="1165"/>
        <end position="1182"/>
    </location>
</feature>
<keyword evidence="4" id="KW-0812">Transmembrane</keyword>
<sequence>MIIQYTIVAIFFIFTFAKRIMLIENFNSLTFNSQGWKCLPSNTNSVIYQCNYGMYLVQLSKECNNIGNTFINIPPHFSIQLYVDFIAYRSIDENEQAYIKADNANIYTYYNLQAGYLQYSNQCESSDERFSMITSVTEFSHSNTQLIIEFSTNLDEGFNNEGYPFRNLQLYISQCHYTCKTCLSEAYNSCLSCFTQNSSPTLQQCQTCKDQQNLRFLLTTQGCLQECPDGYSYDQELVCQRNIKLLSLSNLNQIQLMISQDFHLISQINLLLRSPLVCSATEQYLPYYLNEILYKDLNLHSSSVAIRLKVTIILIGAWVADNSIQIQLNGEIIDSISFNNLIVTTQKSVILYQDQIKQVCNFKDVFKIRVELYQVINQQTLNLSFSGNNLIGQSLSWSILGVDIEQEVCSLNCNSCSNRYDCNKCASTFYLYKGQCIQTCPSFSRTVDVYCIDLDEELIDQKNSKIEYLVKEFYDVSTTQERVNELFKLISSSNNNFAKGNNIYFSYVPDKKVFGGALVWINAIFKLQLEIPMYYHQVRVKFQVILGDDFNPGSFEYQINHRSNVILTTSTANPIKNAQIWGDYFQDYVFQVDEIIKNDEIYQRQLIILFNCNNPNKLINQSFCAIQDLFITVEHYCTKEYRFDIFNYQNGLNPCVPICGDGYVVDEEQCDDENLDPFDGCFNCQYQCEEFCQYCVYGKCLLNLEGGDENQMVLENRITEQDIVYYNDNIYNECQLECLICHNGNCYRCMEGYIFDIITQNCYMLIIGCNNVQSYSKEIQNYTKISMCESDIPYSKLDNIYKDPDYQCINCLSFEYQSCNNKCSFCYQGLCFQCQSGYTLQNNLDCLTICGDGLINKDKLSIENNEECDNPLIEGCQNCMIQSGYKCIQEDYSVCWTCDVKCQKCVNENNVLICQQCIDGYYAINSFCYICDDNCVTCKDDSSLCTSCFRDDCQKCEDITGLYTDYQNKKCMPQCGDGIKVQFYEQCDDGNIIDGDGCDSNCNSEFPQDLYSIEIQRLSGTNSNDLNITHDSKIQLNCQDTTVTIEGFDQKEFLYNSTISDSGCQISFQFFKSIRKTNMIHIYIQYREVQTRILSDQYQQQKEIQVNPIEQIILDDSQQSQADAISNAQSSLSILIWILAPLSILFGLFDYLWAVLEILSWINNFYFFNVNFPFNVQIFFLNSDWSSIISFPTYQNLNQPDCDYYFESPPRFTEKGVDPLFLNNAQVPIFFIFTSVLFYFASLLILSLFKFINQATLIKVPIHGHSTFCIQKQKDTHLHRQNQSQFLIKPNKYIWFIVQKMIIISNKFQSRIKQTITLCLLDLTMAITLQLIYGKQFQYSMILINTILALLFCCLIFYQLRQSYFVIGIHKNLAEFPPFKLKYGCYYENINIDNAFGLKFNFFGLIRKIAYIFCIVYFYYNPLLQTTLCFISCSSGVLLLLYSNPFESKGQFYKQLISESGLSLITFVTILLSIDDLLNKMEEQTKINLGWMIISLVILCVLCEILTLIFEICRLLHQIVIQMIISILNRNKTNKEIETKTQIQESKLPEIIIANKLSFIKSGQIHQIFK</sequence>
<evidence type="ECO:0000256" key="4">
    <source>
        <dbReference type="SAM" id="Phobius"/>
    </source>
</evidence>
<accession>A0A8S1V580</accession>
<dbReference type="SMART" id="SM00261">
    <property type="entry name" value="FU"/>
    <property type="match status" value="4"/>
</dbReference>
<keyword evidence="4" id="KW-0472">Membrane</keyword>
<feature type="transmembrane region" description="Helical" evidence="4">
    <location>
        <begin position="1339"/>
        <end position="1358"/>
    </location>
</feature>
<reference evidence="5" key="1">
    <citation type="submission" date="2021-01" db="EMBL/GenBank/DDBJ databases">
        <authorList>
            <consortium name="Genoscope - CEA"/>
            <person name="William W."/>
        </authorList>
    </citation>
    <scope>NUCLEOTIDE SEQUENCE</scope>
</reference>
<feature type="transmembrane region" description="Helical" evidence="4">
    <location>
        <begin position="1425"/>
        <end position="1444"/>
    </location>
</feature>
<feature type="transmembrane region" description="Helical" evidence="4">
    <location>
        <begin position="1315"/>
        <end position="1333"/>
    </location>
</feature>
<dbReference type="InterPro" id="IPR011936">
    <property type="entry name" value="Myxo_disulph_rpt"/>
</dbReference>
<dbReference type="CDD" id="cd00064">
    <property type="entry name" value="FU"/>
    <property type="match status" value="2"/>
</dbReference>
<dbReference type="PANTHER" id="PTHR38934:SF6">
    <property type="entry name" value="CHROMOSOME UNDETERMINED SCAFFOLD_176, WHOLE GENOME SHOTGUN SEQUENCE"/>
    <property type="match status" value="1"/>
</dbReference>
<evidence type="ECO:0000256" key="1">
    <source>
        <dbReference type="ARBA" id="ARBA00022729"/>
    </source>
</evidence>
<dbReference type="PANTHER" id="PTHR38934">
    <property type="entry name" value="HYPHALLY REGULATED CELL WALL PROTEIN 1"/>
    <property type="match status" value="1"/>
</dbReference>
<keyword evidence="3" id="KW-1015">Disulfide bond</keyword>
<dbReference type="InterPro" id="IPR006212">
    <property type="entry name" value="Furin_repeat"/>
</dbReference>
<keyword evidence="6" id="KW-1185">Reference proteome</keyword>
<dbReference type="NCBIfam" id="TIGR02232">
    <property type="entry name" value="myxo_disulf_rpt"/>
    <property type="match status" value="2"/>
</dbReference>
<organism evidence="5 6">
    <name type="scientific">Paramecium octaurelia</name>
    <dbReference type="NCBI Taxonomy" id="43137"/>
    <lineage>
        <taxon>Eukaryota</taxon>
        <taxon>Sar</taxon>
        <taxon>Alveolata</taxon>
        <taxon>Ciliophora</taxon>
        <taxon>Intramacronucleata</taxon>
        <taxon>Oligohymenophorea</taxon>
        <taxon>Peniculida</taxon>
        <taxon>Parameciidae</taxon>
        <taxon>Paramecium</taxon>
    </lineage>
</organism>
<dbReference type="Proteomes" id="UP000683925">
    <property type="component" value="Unassembled WGS sequence"/>
</dbReference>